<accession>A0AAV0YDE6</accession>
<evidence type="ECO:0000256" key="1">
    <source>
        <dbReference type="SAM" id="MobiDB-lite"/>
    </source>
</evidence>
<sequence length="196" mass="20745">MKTFTLQLSISNMVPEPGSDLNHSSPSSSSVASLSSFHFFTLHQQSSMADSGDKDTKGEGTTSGTQATTMISTATQPSAFTQKGSKENSISDSPAISTLQILPQSSSNLLPTPPDSGNTLSTMSLSNSQVVPSIREPLSPQPQNLGNTNDQYTPSISPPPDFANTSENYYDNLPITTIDTSLSNFIHSLHPSNPPP</sequence>
<protein>
    <submittedName>
        <fullName evidence="2">Uncharacterized protein</fullName>
    </submittedName>
</protein>
<evidence type="ECO:0000313" key="3">
    <source>
        <dbReference type="Proteomes" id="UP001157006"/>
    </source>
</evidence>
<dbReference type="EMBL" id="CATIWC010001306">
    <property type="protein sequence ID" value="CAI8584016.1"/>
    <property type="molecule type" value="Genomic_DNA"/>
</dbReference>
<gene>
    <name evidence="2" type="ORF">VFH_U055040</name>
</gene>
<keyword evidence="3" id="KW-1185">Reference proteome</keyword>
<proteinExistence type="predicted"/>
<feature type="region of interest" description="Disordered" evidence="1">
    <location>
        <begin position="46"/>
        <end position="168"/>
    </location>
</feature>
<evidence type="ECO:0000313" key="2">
    <source>
        <dbReference type="EMBL" id="CAI8584016.1"/>
    </source>
</evidence>
<dbReference type="Proteomes" id="UP001157006">
    <property type="component" value="Unassembled WGS sequence"/>
</dbReference>
<feature type="compositionally biased region" description="Polar residues" evidence="1">
    <location>
        <begin position="59"/>
        <end position="131"/>
    </location>
</feature>
<name>A0AAV0YDE6_VICFA</name>
<reference evidence="2 3" key="1">
    <citation type="submission" date="2023-01" db="EMBL/GenBank/DDBJ databases">
        <authorList>
            <person name="Kreplak J."/>
        </authorList>
    </citation>
    <scope>NUCLEOTIDE SEQUENCE [LARGE SCALE GENOMIC DNA]</scope>
</reference>
<feature type="compositionally biased region" description="Polar residues" evidence="1">
    <location>
        <begin position="141"/>
        <end position="155"/>
    </location>
</feature>
<organism evidence="2 3">
    <name type="scientific">Vicia faba</name>
    <name type="common">Broad bean</name>
    <name type="synonym">Faba vulgaris</name>
    <dbReference type="NCBI Taxonomy" id="3906"/>
    <lineage>
        <taxon>Eukaryota</taxon>
        <taxon>Viridiplantae</taxon>
        <taxon>Streptophyta</taxon>
        <taxon>Embryophyta</taxon>
        <taxon>Tracheophyta</taxon>
        <taxon>Spermatophyta</taxon>
        <taxon>Magnoliopsida</taxon>
        <taxon>eudicotyledons</taxon>
        <taxon>Gunneridae</taxon>
        <taxon>Pentapetalae</taxon>
        <taxon>rosids</taxon>
        <taxon>fabids</taxon>
        <taxon>Fabales</taxon>
        <taxon>Fabaceae</taxon>
        <taxon>Papilionoideae</taxon>
        <taxon>50 kb inversion clade</taxon>
        <taxon>NPAAA clade</taxon>
        <taxon>Hologalegina</taxon>
        <taxon>IRL clade</taxon>
        <taxon>Fabeae</taxon>
        <taxon>Vicia</taxon>
    </lineage>
</organism>
<dbReference type="AlphaFoldDB" id="A0AAV0YDE6"/>
<comment type="caution">
    <text evidence="2">The sequence shown here is derived from an EMBL/GenBank/DDBJ whole genome shotgun (WGS) entry which is preliminary data.</text>
</comment>